<dbReference type="EMBL" id="JACHJU010000001">
    <property type="protein sequence ID" value="MBB4938130.1"/>
    <property type="molecule type" value="Genomic_DNA"/>
</dbReference>
<evidence type="ECO:0000313" key="2">
    <source>
        <dbReference type="Proteomes" id="UP000534286"/>
    </source>
</evidence>
<reference evidence="1 2" key="1">
    <citation type="submission" date="2020-08" db="EMBL/GenBank/DDBJ databases">
        <title>Sequencing the genomes of 1000 actinobacteria strains.</title>
        <authorList>
            <person name="Klenk H.-P."/>
        </authorList>
    </citation>
    <scope>NUCLEOTIDE SEQUENCE [LARGE SCALE GENOMIC DNA]</scope>
    <source>
        <strain evidence="1 2">DSM 43023</strain>
    </source>
</reference>
<keyword evidence="2" id="KW-1185">Reference proteome</keyword>
<dbReference type="AlphaFoldDB" id="A0A7W7W9K1"/>
<gene>
    <name evidence="1" type="ORF">FHR32_002435</name>
</gene>
<comment type="caution">
    <text evidence="1">The sequence shown here is derived from an EMBL/GenBank/DDBJ whole genome shotgun (WGS) entry which is preliminary data.</text>
</comment>
<protein>
    <submittedName>
        <fullName evidence="1">Uncharacterized protein</fullName>
    </submittedName>
</protein>
<organism evidence="1 2">
    <name type="scientific">Streptosporangium album</name>
    <dbReference type="NCBI Taxonomy" id="47479"/>
    <lineage>
        <taxon>Bacteria</taxon>
        <taxon>Bacillati</taxon>
        <taxon>Actinomycetota</taxon>
        <taxon>Actinomycetes</taxon>
        <taxon>Streptosporangiales</taxon>
        <taxon>Streptosporangiaceae</taxon>
        <taxon>Streptosporangium</taxon>
    </lineage>
</organism>
<name>A0A7W7W9K1_9ACTN</name>
<proteinExistence type="predicted"/>
<evidence type="ECO:0000313" key="1">
    <source>
        <dbReference type="EMBL" id="MBB4938130.1"/>
    </source>
</evidence>
<sequence length="32" mass="3629">MTATSLLPQNPDLSQMPFALWTILPKGRIMRT</sequence>
<dbReference type="Proteomes" id="UP000534286">
    <property type="component" value="Unassembled WGS sequence"/>
</dbReference>
<accession>A0A7W7W9K1</accession>